<feature type="region of interest" description="Disordered" evidence="1">
    <location>
        <begin position="552"/>
        <end position="572"/>
    </location>
</feature>
<evidence type="ECO:0000313" key="3">
    <source>
        <dbReference type="Proteomes" id="UP000051952"/>
    </source>
</evidence>
<feature type="compositionally biased region" description="Basic residues" evidence="1">
    <location>
        <begin position="552"/>
        <end position="570"/>
    </location>
</feature>
<dbReference type="VEuPathDB" id="TriTrypDB:BSAL_59140"/>
<dbReference type="AlphaFoldDB" id="A0A0S4IPN9"/>
<proteinExistence type="predicted"/>
<feature type="compositionally biased region" description="Polar residues" evidence="1">
    <location>
        <begin position="1"/>
        <end position="19"/>
    </location>
</feature>
<dbReference type="EMBL" id="CYKH01000238">
    <property type="protein sequence ID" value="CUF08752.1"/>
    <property type="molecule type" value="Genomic_DNA"/>
</dbReference>
<feature type="region of interest" description="Disordered" evidence="1">
    <location>
        <begin position="1"/>
        <end position="21"/>
    </location>
</feature>
<evidence type="ECO:0000313" key="2">
    <source>
        <dbReference type="EMBL" id="CUF08752.1"/>
    </source>
</evidence>
<name>A0A0S4IPN9_BODSA</name>
<dbReference type="Proteomes" id="UP000051952">
    <property type="component" value="Unassembled WGS sequence"/>
</dbReference>
<accession>A0A0S4IPN9</accession>
<reference evidence="3" key="1">
    <citation type="submission" date="2015-09" db="EMBL/GenBank/DDBJ databases">
        <authorList>
            <consortium name="Pathogen Informatics"/>
        </authorList>
    </citation>
    <scope>NUCLEOTIDE SEQUENCE [LARGE SCALE GENOMIC DNA]</scope>
    <source>
        <strain evidence="3">Lake Konstanz</strain>
    </source>
</reference>
<evidence type="ECO:0000256" key="1">
    <source>
        <dbReference type="SAM" id="MobiDB-lite"/>
    </source>
</evidence>
<organism evidence="2 3">
    <name type="scientific">Bodo saltans</name>
    <name type="common">Flagellated protozoan</name>
    <dbReference type="NCBI Taxonomy" id="75058"/>
    <lineage>
        <taxon>Eukaryota</taxon>
        <taxon>Discoba</taxon>
        <taxon>Euglenozoa</taxon>
        <taxon>Kinetoplastea</taxon>
        <taxon>Metakinetoplastina</taxon>
        <taxon>Eubodonida</taxon>
        <taxon>Bodonidae</taxon>
        <taxon>Bodo</taxon>
    </lineage>
</organism>
<protein>
    <submittedName>
        <fullName evidence="2">Uncharacterized protein</fullName>
    </submittedName>
</protein>
<keyword evidence="3" id="KW-1185">Reference proteome</keyword>
<sequence length="752" mass="83515">MKNPPGVSSGQPPHPTSFTDVRDEDWAYNDWRDAKAAVALFPEGSSARKALNFFRRAQMIPEFKEQYARYWNELPVNNLSPVDYYKVCIEKRKKCNVITVKFSKMTSQFVASTATVTAYKNRMIFSDTEESCLWTMEPLAAAFVGDFKKETRLPNGVNFSQLHVVSGESGTGKTTYGLMTAEFGICVTPKDIKDSALNSLNADDRNPRVLNAVKGAIEDILGDLFPLEDPILPNLKGKAVTMSLVLDEFGKYPAFVRGLCAVQDDVRKLLQDIIPFDVNVKILVIGTGTDIKSDGIGSQPTKCVALRMSDAQMLHRITTALKKRYGDRAATLESALECHFQAQHLIYNPRFAACLFRRIVDFCGPPEKGIFPLFNSKEAALVALDMLLVVSAQDYKLLSGMNELDKDDVARSYKIALELLLRDVHDVTDLTEDEVELLTSKGVLEDCSLWVKRSDLEKDPKFVAITGKEHKVKDEAGKPPVKKVLAAPQTGRYKMSMAQQLLFRMCYGFHVLESAASWQRYEVQIAEHTTMLLSGLEGRPLHELLGRLGWPKRAKKSKAPPTKRKSKQKATKPVDRVLLFDTVTTIHSKGRIEPTTSHGQLKALYETCVSNGESAKRMSNAVVIVNGTGAQYADVIVVIPKIAVILIQCKFYGENSTIKIEAEDEKLKAEIGALRTLAGVPRGAYFRVLATPQTLEKVNLKSFHLLSTNSTTSLAPLFTPVYSANVPANEEYKVVLSLKGTRIGTRAVEECE</sequence>
<gene>
    <name evidence="2" type="ORF">BSAL_59140</name>
</gene>